<keyword evidence="3" id="KW-0732">Signal</keyword>
<comment type="caution">
    <text evidence="5">The sequence shown here is derived from an EMBL/GenBank/DDBJ whole genome shotgun (WGS) entry which is preliminary data.</text>
</comment>
<dbReference type="InterPro" id="IPR028082">
    <property type="entry name" value="Peripla_BP_I"/>
</dbReference>
<evidence type="ECO:0000256" key="1">
    <source>
        <dbReference type="ARBA" id="ARBA00004196"/>
    </source>
</evidence>
<sequence length="348" mass="38029" precursor="true">MLKQPSFWIGVVIALAVVGWFRMNASEDAEVVREKPSKIAFVTAGEGEFWQAAVAGAEDAAEELGVELDVRMPKQTESVQEQNELLTTLSSGKYDGIAVSPVDAEGQTPVINSLAADRPVVTYDSDSPLSARHGFVGTSNFSAGLRAGTLVKQALPAGGEVLVLMVNRTKSNMQDRRAGFKTRIEESPNPEQEVVDQRYQVVDYLTDEGDDQRCRENIQESLEEHPDLKCIVGMNARHGPILLSVLKEAGKLGQIKLITFDTLPETLQGVRDGSISATIAQDPFKYGNEAVRMLVSLHSGDPQYLPVVGRGAIHVSVEAIDNSNIDEFQKRVEQRIKRSKKPMTAKAL</sequence>
<dbReference type="RefSeq" id="WP_146584231.1">
    <property type="nucleotide sequence ID" value="NZ_SJPO01000001.1"/>
</dbReference>
<reference evidence="5 6" key="1">
    <citation type="submission" date="2019-02" db="EMBL/GenBank/DDBJ databases">
        <title>Deep-cultivation of Planctomycetes and their phenomic and genomic characterization uncovers novel biology.</title>
        <authorList>
            <person name="Wiegand S."/>
            <person name="Jogler M."/>
            <person name="Boedeker C."/>
            <person name="Pinto D."/>
            <person name="Vollmers J."/>
            <person name="Rivas-Marin E."/>
            <person name="Kohn T."/>
            <person name="Peeters S.H."/>
            <person name="Heuer A."/>
            <person name="Rast P."/>
            <person name="Oberbeckmann S."/>
            <person name="Bunk B."/>
            <person name="Jeske O."/>
            <person name="Meyerdierks A."/>
            <person name="Storesund J.E."/>
            <person name="Kallscheuer N."/>
            <person name="Luecker S."/>
            <person name="Lage O.M."/>
            <person name="Pohl T."/>
            <person name="Merkel B.J."/>
            <person name="Hornburger P."/>
            <person name="Mueller R.-W."/>
            <person name="Bruemmer F."/>
            <person name="Labrenz M."/>
            <person name="Spormann A.M."/>
            <person name="Op Den Camp H."/>
            <person name="Overmann J."/>
            <person name="Amann R."/>
            <person name="Jetten M.S.M."/>
            <person name="Mascher T."/>
            <person name="Medema M.H."/>
            <person name="Devos D.P."/>
            <person name="Kaster A.-K."/>
            <person name="Ovreas L."/>
            <person name="Rohde M."/>
            <person name="Galperin M.Y."/>
            <person name="Jogler C."/>
        </authorList>
    </citation>
    <scope>NUCLEOTIDE SEQUENCE [LARGE SCALE GENOMIC DNA]</scope>
    <source>
        <strain evidence="5 6">Pla123a</strain>
    </source>
</reference>
<dbReference type="SUPFAM" id="SSF53822">
    <property type="entry name" value="Periplasmic binding protein-like I"/>
    <property type="match status" value="1"/>
</dbReference>
<dbReference type="GO" id="GO:0030246">
    <property type="term" value="F:carbohydrate binding"/>
    <property type="evidence" value="ECO:0007669"/>
    <property type="project" value="UniProtKB-ARBA"/>
</dbReference>
<dbReference type="Gene3D" id="3.40.50.2300">
    <property type="match status" value="2"/>
</dbReference>
<accession>A0A5C5ZGM3</accession>
<evidence type="ECO:0000256" key="3">
    <source>
        <dbReference type="ARBA" id="ARBA00022729"/>
    </source>
</evidence>
<comment type="subcellular location">
    <subcellularLocation>
        <location evidence="1">Cell envelope</location>
    </subcellularLocation>
</comment>
<name>A0A5C5ZGM3_9BACT</name>
<dbReference type="GO" id="GO:0030313">
    <property type="term" value="C:cell envelope"/>
    <property type="evidence" value="ECO:0007669"/>
    <property type="project" value="UniProtKB-SubCell"/>
</dbReference>
<gene>
    <name evidence="5" type="primary">alsB_1</name>
    <name evidence="5" type="ORF">Pla123a_08290</name>
</gene>
<evidence type="ECO:0000313" key="6">
    <source>
        <dbReference type="Proteomes" id="UP000318478"/>
    </source>
</evidence>
<evidence type="ECO:0000313" key="5">
    <source>
        <dbReference type="EMBL" id="TWT86021.1"/>
    </source>
</evidence>
<protein>
    <submittedName>
        <fullName evidence="5">D-allose-binding periplasmic protein</fullName>
    </submittedName>
</protein>
<evidence type="ECO:0000256" key="2">
    <source>
        <dbReference type="ARBA" id="ARBA00007639"/>
    </source>
</evidence>
<dbReference type="PANTHER" id="PTHR46847:SF1">
    <property type="entry name" value="D-ALLOSE-BINDING PERIPLASMIC PROTEIN-RELATED"/>
    <property type="match status" value="1"/>
</dbReference>
<dbReference type="EMBL" id="SJPO01000001">
    <property type="protein sequence ID" value="TWT86021.1"/>
    <property type="molecule type" value="Genomic_DNA"/>
</dbReference>
<dbReference type="AlphaFoldDB" id="A0A5C5ZGM3"/>
<comment type="similarity">
    <text evidence="2">Belongs to the bacterial solute-binding protein 2 family.</text>
</comment>
<dbReference type="Pfam" id="PF13407">
    <property type="entry name" value="Peripla_BP_4"/>
    <property type="match status" value="1"/>
</dbReference>
<dbReference type="OrthoDB" id="569491at2"/>
<dbReference type="InterPro" id="IPR025997">
    <property type="entry name" value="SBP_2_dom"/>
</dbReference>
<proteinExistence type="inferred from homology"/>
<dbReference type="PANTHER" id="PTHR46847">
    <property type="entry name" value="D-ALLOSE-BINDING PERIPLASMIC PROTEIN-RELATED"/>
    <property type="match status" value="1"/>
</dbReference>
<keyword evidence="6" id="KW-1185">Reference proteome</keyword>
<organism evidence="5 6">
    <name type="scientific">Posidoniimonas polymericola</name>
    <dbReference type="NCBI Taxonomy" id="2528002"/>
    <lineage>
        <taxon>Bacteria</taxon>
        <taxon>Pseudomonadati</taxon>
        <taxon>Planctomycetota</taxon>
        <taxon>Planctomycetia</taxon>
        <taxon>Pirellulales</taxon>
        <taxon>Lacipirellulaceae</taxon>
        <taxon>Posidoniimonas</taxon>
    </lineage>
</organism>
<feature type="domain" description="Periplasmic binding protein" evidence="4">
    <location>
        <begin position="42"/>
        <end position="300"/>
    </location>
</feature>
<evidence type="ECO:0000259" key="4">
    <source>
        <dbReference type="Pfam" id="PF13407"/>
    </source>
</evidence>
<dbReference type="Proteomes" id="UP000318478">
    <property type="component" value="Unassembled WGS sequence"/>
</dbReference>